<dbReference type="GO" id="GO:0046983">
    <property type="term" value="F:protein dimerization activity"/>
    <property type="evidence" value="ECO:0007669"/>
    <property type="project" value="InterPro"/>
</dbReference>
<dbReference type="Proteomes" id="UP000579153">
    <property type="component" value="Unassembled WGS sequence"/>
</dbReference>
<evidence type="ECO:0000256" key="7">
    <source>
        <dbReference type="ARBA" id="ARBA00022840"/>
    </source>
</evidence>
<dbReference type="AlphaFoldDB" id="A0A7W9LGP9"/>
<reference evidence="10 11" key="1">
    <citation type="submission" date="2020-08" db="EMBL/GenBank/DDBJ databases">
        <title>Sequencing the genomes of 1000 actinobacteria strains.</title>
        <authorList>
            <person name="Klenk H.-P."/>
        </authorList>
    </citation>
    <scope>NUCLEOTIDE SEQUENCE [LARGE SCALE GENOMIC DNA]</scope>
    <source>
        <strain evidence="10 11">DSM 45507</strain>
    </source>
</reference>
<evidence type="ECO:0000256" key="4">
    <source>
        <dbReference type="ARBA" id="ARBA00022679"/>
    </source>
</evidence>
<proteinExistence type="predicted"/>
<dbReference type="PANTHER" id="PTHR24421:SF10">
    <property type="entry name" value="NITRATE_NITRITE SENSOR PROTEIN NARQ"/>
    <property type="match status" value="1"/>
</dbReference>
<dbReference type="Gene3D" id="1.20.5.1930">
    <property type="match status" value="1"/>
</dbReference>
<dbReference type="GO" id="GO:0005524">
    <property type="term" value="F:ATP binding"/>
    <property type="evidence" value="ECO:0007669"/>
    <property type="project" value="UniProtKB-KW"/>
</dbReference>
<evidence type="ECO:0000256" key="8">
    <source>
        <dbReference type="ARBA" id="ARBA00023012"/>
    </source>
</evidence>
<keyword evidence="8" id="KW-0902">Two-component regulatory system</keyword>
<keyword evidence="7" id="KW-0067">ATP-binding</keyword>
<name>A0A7W9LGP9_9ACTN</name>
<evidence type="ECO:0000256" key="1">
    <source>
        <dbReference type="ARBA" id="ARBA00000085"/>
    </source>
</evidence>
<evidence type="ECO:0000313" key="10">
    <source>
        <dbReference type="EMBL" id="MBB5783073.1"/>
    </source>
</evidence>
<gene>
    <name evidence="10" type="ORF">HD596_009829</name>
</gene>
<organism evidence="10 11">
    <name type="scientific">Nonomuraea jabiensis</name>
    <dbReference type="NCBI Taxonomy" id="882448"/>
    <lineage>
        <taxon>Bacteria</taxon>
        <taxon>Bacillati</taxon>
        <taxon>Actinomycetota</taxon>
        <taxon>Actinomycetes</taxon>
        <taxon>Streptosporangiales</taxon>
        <taxon>Streptosporangiaceae</taxon>
        <taxon>Nonomuraea</taxon>
    </lineage>
</organism>
<dbReference type="InterPro" id="IPR050482">
    <property type="entry name" value="Sensor_HK_TwoCompSys"/>
</dbReference>
<evidence type="ECO:0000256" key="6">
    <source>
        <dbReference type="ARBA" id="ARBA00022777"/>
    </source>
</evidence>
<evidence type="ECO:0000256" key="5">
    <source>
        <dbReference type="ARBA" id="ARBA00022741"/>
    </source>
</evidence>
<keyword evidence="11" id="KW-1185">Reference proteome</keyword>
<evidence type="ECO:0000256" key="2">
    <source>
        <dbReference type="ARBA" id="ARBA00012438"/>
    </source>
</evidence>
<evidence type="ECO:0000313" key="11">
    <source>
        <dbReference type="Proteomes" id="UP000579153"/>
    </source>
</evidence>
<feature type="domain" description="Signal transduction histidine kinase subgroup 3 dimerisation and phosphoacceptor" evidence="9">
    <location>
        <begin position="7"/>
        <end position="53"/>
    </location>
</feature>
<keyword evidence="3" id="KW-0597">Phosphoprotein</keyword>
<dbReference type="Pfam" id="PF07730">
    <property type="entry name" value="HisKA_3"/>
    <property type="match status" value="1"/>
</dbReference>
<comment type="catalytic activity">
    <reaction evidence="1">
        <text>ATP + protein L-histidine = ADP + protein N-phospho-L-histidine.</text>
        <dbReference type="EC" id="2.7.13.3"/>
    </reaction>
</comment>
<dbReference type="InterPro" id="IPR011712">
    <property type="entry name" value="Sig_transdc_His_kin_sub3_dim/P"/>
</dbReference>
<sequence>MAALAEERIRVARELHGIVAHSLNAMVIQSAGAGAALLDDDSAEARAAVEVIGHGREASAPGHGLIGMRERAETFGGTARGEPLPDGGFRVEATLRWV</sequence>
<dbReference type="PANTHER" id="PTHR24421">
    <property type="entry name" value="NITRATE/NITRITE SENSOR PROTEIN NARX-RELATED"/>
    <property type="match status" value="1"/>
</dbReference>
<dbReference type="GO" id="GO:0016020">
    <property type="term" value="C:membrane"/>
    <property type="evidence" value="ECO:0007669"/>
    <property type="project" value="InterPro"/>
</dbReference>
<dbReference type="EMBL" id="JACHMB010000001">
    <property type="protein sequence ID" value="MBB5783073.1"/>
    <property type="molecule type" value="Genomic_DNA"/>
</dbReference>
<accession>A0A7W9LGP9</accession>
<evidence type="ECO:0000259" key="9">
    <source>
        <dbReference type="Pfam" id="PF07730"/>
    </source>
</evidence>
<dbReference type="GO" id="GO:0000155">
    <property type="term" value="F:phosphorelay sensor kinase activity"/>
    <property type="evidence" value="ECO:0007669"/>
    <property type="project" value="InterPro"/>
</dbReference>
<evidence type="ECO:0000256" key="3">
    <source>
        <dbReference type="ARBA" id="ARBA00022553"/>
    </source>
</evidence>
<protein>
    <recommendedName>
        <fullName evidence="2">histidine kinase</fullName>
        <ecNumber evidence="2">2.7.13.3</ecNumber>
    </recommendedName>
</protein>
<keyword evidence="5" id="KW-0547">Nucleotide-binding</keyword>
<dbReference type="EC" id="2.7.13.3" evidence="2"/>
<comment type="caution">
    <text evidence="10">The sequence shown here is derived from an EMBL/GenBank/DDBJ whole genome shotgun (WGS) entry which is preliminary data.</text>
</comment>
<keyword evidence="6 10" id="KW-0418">Kinase</keyword>
<dbReference type="RefSeq" id="WP_185076078.1">
    <property type="nucleotide sequence ID" value="NZ_JACHMB010000001.1"/>
</dbReference>
<keyword evidence="4" id="KW-0808">Transferase</keyword>